<dbReference type="Gene3D" id="1.20.1290.10">
    <property type="entry name" value="AhpD-like"/>
    <property type="match status" value="1"/>
</dbReference>
<protein>
    <submittedName>
        <fullName evidence="2">Carboxymuconolactone decarboxylase</fullName>
    </submittedName>
</protein>
<accession>A0A344U986</accession>
<dbReference type="AlphaFoldDB" id="A0A344U986"/>
<evidence type="ECO:0000313" key="3">
    <source>
        <dbReference type="Proteomes" id="UP000252004"/>
    </source>
</evidence>
<dbReference type="OrthoDB" id="3342615at2"/>
<dbReference type="Pfam" id="PF02627">
    <property type="entry name" value="CMD"/>
    <property type="match status" value="1"/>
</dbReference>
<dbReference type="KEGG" id="sgz:C0216_12090"/>
<dbReference type="InterPro" id="IPR029032">
    <property type="entry name" value="AhpD-like"/>
</dbReference>
<proteinExistence type="predicted"/>
<feature type="domain" description="Carboxymuconolactone decarboxylase-like" evidence="1">
    <location>
        <begin position="59"/>
        <end position="106"/>
    </location>
</feature>
<evidence type="ECO:0000259" key="1">
    <source>
        <dbReference type="Pfam" id="PF02627"/>
    </source>
</evidence>
<dbReference type="GO" id="GO:0051920">
    <property type="term" value="F:peroxiredoxin activity"/>
    <property type="evidence" value="ECO:0007669"/>
    <property type="project" value="InterPro"/>
</dbReference>
<name>A0A344U986_9ACTN</name>
<organism evidence="2 3">
    <name type="scientific">Streptomyces globosus</name>
    <dbReference type="NCBI Taxonomy" id="68209"/>
    <lineage>
        <taxon>Bacteria</taxon>
        <taxon>Bacillati</taxon>
        <taxon>Actinomycetota</taxon>
        <taxon>Actinomycetes</taxon>
        <taxon>Kitasatosporales</taxon>
        <taxon>Streptomycetaceae</taxon>
        <taxon>Streptomyces</taxon>
    </lineage>
</organism>
<reference evidence="2 3" key="1">
    <citation type="submission" date="2018-01" db="EMBL/GenBank/DDBJ databases">
        <title>Draft genome Sequence of streptomyces globosus LZH-48.</title>
        <authorList>
            <person name="Ran K."/>
            <person name="Li Z."/>
            <person name="Wei S."/>
            <person name="Dong R."/>
        </authorList>
    </citation>
    <scope>NUCLEOTIDE SEQUENCE [LARGE SCALE GENOMIC DNA]</scope>
    <source>
        <strain evidence="2 3">LZH-48</strain>
    </source>
</reference>
<dbReference type="InterPro" id="IPR003779">
    <property type="entry name" value="CMD-like"/>
</dbReference>
<dbReference type="EMBL" id="CP030862">
    <property type="protein sequence ID" value="AXE27457.1"/>
    <property type="molecule type" value="Genomic_DNA"/>
</dbReference>
<evidence type="ECO:0000313" key="2">
    <source>
        <dbReference type="EMBL" id="AXE27457.1"/>
    </source>
</evidence>
<gene>
    <name evidence="2" type="ORF">C0216_12090</name>
</gene>
<dbReference type="NCBIfam" id="TIGR00778">
    <property type="entry name" value="ahpD_dom"/>
    <property type="match status" value="1"/>
</dbReference>
<sequence>MRRLVRTALRGALARTRYVAVVRPEHAEGTVAAVYTQAERDFGVLAPPIALHAAAPDILAAAWALLRETLLVPGRVDRAAREAVAAAVSEANACRYCVEVHGAMVRTMTGRQGPPGGPGAAGQDGRIGRWVRGSGGGPPAGPPGTPEELPEYAGVAVAFHYLNRMVSVFLDDSPLPAATPAAARGTVMRMVTEAMRPRDPAGPLPGAALELLPAAPLPADLAWAAGSPSVAGAFARAAAAVEAGGARALPPDARELVRARLAAADGTALGPSRAWALAAVRDLPAADRPAARLALLTGLAAYQVVPDDITEFRAAADPADDRALIELTAWAALTAARLAGRRLTRSATGEKTPRSP</sequence>
<dbReference type="SUPFAM" id="SSF69118">
    <property type="entry name" value="AhpD-like"/>
    <property type="match status" value="1"/>
</dbReference>
<dbReference type="Proteomes" id="UP000252004">
    <property type="component" value="Chromosome"/>
</dbReference>
<dbReference type="InterPro" id="IPR004675">
    <property type="entry name" value="AhpD_core"/>
</dbReference>
<keyword evidence="3" id="KW-1185">Reference proteome</keyword>